<evidence type="ECO:0000256" key="1">
    <source>
        <dbReference type="SAM" id="MobiDB-lite"/>
    </source>
</evidence>
<dbReference type="AlphaFoldDB" id="A0A7V3PUN9"/>
<name>A0A7V3PUN9_UNCW3</name>
<keyword evidence="2" id="KW-0812">Transmembrane</keyword>
<accession>A0A7V3PUN9</accession>
<protein>
    <submittedName>
        <fullName evidence="3">Uncharacterized protein</fullName>
    </submittedName>
</protein>
<sequence>MRCPHCGEPIVPGQERCFACGEKIRTKILRRRGMPVDIRIIIISASLFVIALVGGLGVLLSNQKKTGSKKMPVHTGFSRQLGDSSRRSKAEDTNRHGVEDEVVNQIHEQIEKVKVRYERVKAQVLGETPTPEQRDLMNQIQRELGIMNSRMSELGSGVNYRRQGEIIKEIADTERRINNLISQFARAPKSR</sequence>
<evidence type="ECO:0000256" key="2">
    <source>
        <dbReference type="SAM" id="Phobius"/>
    </source>
</evidence>
<evidence type="ECO:0000313" key="3">
    <source>
        <dbReference type="EMBL" id="HGD13755.1"/>
    </source>
</evidence>
<keyword evidence="2" id="KW-0472">Membrane</keyword>
<feature type="transmembrane region" description="Helical" evidence="2">
    <location>
        <begin position="38"/>
        <end position="61"/>
    </location>
</feature>
<feature type="region of interest" description="Disordered" evidence="1">
    <location>
        <begin position="65"/>
        <end position="95"/>
    </location>
</feature>
<comment type="caution">
    <text evidence="3">The sequence shown here is derived from an EMBL/GenBank/DDBJ whole genome shotgun (WGS) entry which is preliminary data.</text>
</comment>
<organism evidence="3">
    <name type="scientific">candidate division WOR-3 bacterium</name>
    <dbReference type="NCBI Taxonomy" id="2052148"/>
    <lineage>
        <taxon>Bacteria</taxon>
        <taxon>Bacteria division WOR-3</taxon>
    </lineage>
</organism>
<gene>
    <name evidence="3" type="ORF">ENX16_06750</name>
</gene>
<feature type="compositionally biased region" description="Basic and acidic residues" evidence="1">
    <location>
        <begin position="84"/>
        <end position="95"/>
    </location>
</feature>
<keyword evidence="2" id="KW-1133">Transmembrane helix</keyword>
<dbReference type="EMBL" id="DTMZ01000167">
    <property type="protein sequence ID" value="HGD13755.1"/>
    <property type="molecule type" value="Genomic_DNA"/>
</dbReference>
<proteinExistence type="predicted"/>
<reference evidence="3" key="1">
    <citation type="journal article" date="2020" name="mSystems">
        <title>Genome- and Community-Level Interaction Insights into Carbon Utilization and Element Cycling Functions of Hydrothermarchaeota in Hydrothermal Sediment.</title>
        <authorList>
            <person name="Zhou Z."/>
            <person name="Liu Y."/>
            <person name="Xu W."/>
            <person name="Pan J."/>
            <person name="Luo Z.H."/>
            <person name="Li M."/>
        </authorList>
    </citation>
    <scope>NUCLEOTIDE SEQUENCE [LARGE SCALE GENOMIC DNA]</scope>
    <source>
        <strain evidence="3">SpSt-914</strain>
    </source>
</reference>